<evidence type="ECO:0000313" key="1">
    <source>
        <dbReference type="EMBL" id="CAH2306763.1"/>
    </source>
</evidence>
<reference evidence="1" key="1">
    <citation type="submission" date="2022-03" db="EMBL/GenBank/DDBJ databases">
        <authorList>
            <person name="Alioto T."/>
            <person name="Alioto T."/>
            <person name="Gomez Garrido J."/>
        </authorList>
    </citation>
    <scope>NUCLEOTIDE SEQUENCE</scope>
</reference>
<name>A0AAD1SR90_PELCU</name>
<dbReference type="EMBL" id="OW240918">
    <property type="protein sequence ID" value="CAH2306763.1"/>
    <property type="molecule type" value="Genomic_DNA"/>
</dbReference>
<sequence length="66" mass="7886">FAPPLAPHYKSQMYQLMGTRYRFQTYGTFSQHSRLLYKWVTRSQRSFSKEVCEVYEAQTVQTSLNI</sequence>
<evidence type="ECO:0000313" key="2">
    <source>
        <dbReference type="Proteomes" id="UP001295444"/>
    </source>
</evidence>
<dbReference type="AlphaFoldDB" id="A0AAD1SR90"/>
<keyword evidence="2" id="KW-1185">Reference proteome</keyword>
<protein>
    <submittedName>
        <fullName evidence="1">Uncharacterized protein</fullName>
    </submittedName>
</protein>
<feature type="non-terminal residue" evidence="1">
    <location>
        <position position="66"/>
    </location>
</feature>
<feature type="non-terminal residue" evidence="1">
    <location>
        <position position="1"/>
    </location>
</feature>
<gene>
    <name evidence="1" type="ORF">PECUL_23A030559</name>
</gene>
<organism evidence="1 2">
    <name type="scientific">Pelobates cultripes</name>
    <name type="common">Western spadefoot toad</name>
    <dbReference type="NCBI Taxonomy" id="61616"/>
    <lineage>
        <taxon>Eukaryota</taxon>
        <taxon>Metazoa</taxon>
        <taxon>Chordata</taxon>
        <taxon>Craniata</taxon>
        <taxon>Vertebrata</taxon>
        <taxon>Euteleostomi</taxon>
        <taxon>Amphibia</taxon>
        <taxon>Batrachia</taxon>
        <taxon>Anura</taxon>
        <taxon>Pelobatoidea</taxon>
        <taxon>Pelobatidae</taxon>
        <taxon>Pelobates</taxon>
    </lineage>
</organism>
<accession>A0AAD1SR90</accession>
<dbReference type="Proteomes" id="UP001295444">
    <property type="component" value="Chromosome 07"/>
</dbReference>
<proteinExistence type="predicted"/>